<comment type="caution">
    <text evidence="1">The sequence shown here is derived from an EMBL/GenBank/DDBJ whole genome shotgun (WGS) entry which is preliminary data.</text>
</comment>
<sequence length="108" mass="11834">MHQSIPPAAAAHATIWVCEQYSDHHFTSRLSFSSLSCAPTHVVSSLLPMATRNAVCDTAAPTTYTNIQLILCTKPVVDYHKLLQCKAAPSLLTLILPTWLNLVHLVIL</sequence>
<organism evidence="1 2">
    <name type="scientific">Clitoria ternatea</name>
    <name type="common">Butterfly pea</name>
    <dbReference type="NCBI Taxonomy" id="43366"/>
    <lineage>
        <taxon>Eukaryota</taxon>
        <taxon>Viridiplantae</taxon>
        <taxon>Streptophyta</taxon>
        <taxon>Embryophyta</taxon>
        <taxon>Tracheophyta</taxon>
        <taxon>Spermatophyta</taxon>
        <taxon>Magnoliopsida</taxon>
        <taxon>eudicotyledons</taxon>
        <taxon>Gunneridae</taxon>
        <taxon>Pentapetalae</taxon>
        <taxon>rosids</taxon>
        <taxon>fabids</taxon>
        <taxon>Fabales</taxon>
        <taxon>Fabaceae</taxon>
        <taxon>Papilionoideae</taxon>
        <taxon>50 kb inversion clade</taxon>
        <taxon>NPAAA clade</taxon>
        <taxon>indigoferoid/millettioid clade</taxon>
        <taxon>Phaseoleae</taxon>
        <taxon>Clitoria</taxon>
    </lineage>
</organism>
<dbReference type="Proteomes" id="UP001359559">
    <property type="component" value="Unassembled WGS sequence"/>
</dbReference>
<dbReference type="EMBL" id="JAYKXN010000004">
    <property type="protein sequence ID" value="KAK7295012.1"/>
    <property type="molecule type" value="Genomic_DNA"/>
</dbReference>
<gene>
    <name evidence="1" type="ORF">RJT34_17915</name>
</gene>
<name>A0AAN9JA77_CLITE</name>
<accession>A0AAN9JA77</accession>
<proteinExistence type="predicted"/>
<reference evidence="1 2" key="1">
    <citation type="submission" date="2024-01" db="EMBL/GenBank/DDBJ databases">
        <title>The genomes of 5 underutilized Papilionoideae crops provide insights into root nodulation and disease resistance.</title>
        <authorList>
            <person name="Yuan L."/>
        </authorList>
    </citation>
    <scope>NUCLEOTIDE SEQUENCE [LARGE SCALE GENOMIC DNA]</scope>
    <source>
        <strain evidence="1">LY-2023</strain>
        <tissue evidence="1">Leaf</tissue>
    </source>
</reference>
<dbReference type="AlphaFoldDB" id="A0AAN9JA77"/>
<protein>
    <submittedName>
        <fullName evidence="1">Uncharacterized protein</fullName>
    </submittedName>
</protein>
<evidence type="ECO:0000313" key="1">
    <source>
        <dbReference type="EMBL" id="KAK7295012.1"/>
    </source>
</evidence>
<evidence type="ECO:0000313" key="2">
    <source>
        <dbReference type="Proteomes" id="UP001359559"/>
    </source>
</evidence>
<keyword evidence="2" id="KW-1185">Reference proteome</keyword>